<dbReference type="Gene3D" id="1.25.40.10">
    <property type="entry name" value="Tetratricopeptide repeat domain"/>
    <property type="match status" value="1"/>
</dbReference>
<evidence type="ECO:0008006" key="4">
    <source>
        <dbReference type="Google" id="ProtNLM"/>
    </source>
</evidence>
<protein>
    <recommendedName>
        <fullName evidence="4">Tetratricopeptide repeat protein</fullName>
    </recommendedName>
</protein>
<gene>
    <name evidence="2" type="ORF">ACEZDJ_40245</name>
</gene>
<reference evidence="2 3" key="1">
    <citation type="submission" date="2024-09" db="EMBL/GenBank/DDBJ databases">
        <authorList>
            <person name="Lee S.D."/>
        </authorList>
    </citation>
    <scope>NUCLEOTIDE SEQUENCE [LARGE SCALE GENOMIC DNA]</scope>
    <source>
        <strain evidence="2 3">N1-5</strain>
    </source>
</reference>
<evidence type="ECO:0000256" key="1">
    <source>
        <dbReference type="SAM" id="MobiDB-lite"/>
    </source>
</evidence>
<dbReference type="RefSeq" id="WP_380525299.1">
    <property type="nucleotide sequence ID" value="NZ_JBHEZZ010000049.1"/>
</dbReference>
<dbReference type="EMBL" id="JBHEZZ010000049">
    <property type="protein sequence ID" value="MFC1407525.1"/>
    <property type="molecule type" value="Genomic_DNA"/>
</dbReference>
<evidence type="ECO:0000313" key="2">
    <source>
        <dbReference type="EMBL" id="MFC1407525.1"/>
    </source>
</evidence>
<comment type="caution">
    <text evidence="2">The sequence shown here is derived from an EMBL/GenBank/DDBJ whole genome shotgun (WGS) entry which is preliminary data.</text>
</comment>
<sequence>MTAYQAADHLYRRISDQHHRAMALLQLAACLRTAGRHDEAATAHRRAEILAHVSGNGLVEALARGAMSLDEDTQDGGAEGPGKARGGPR</sequence>
<name>A0ABV6V1C9_9ACTN</name>
<proteinExistence type="predicted"/>
<feature type="region of interest" description="Disordered" evidence="1">
    <location>
        <begin position="66"/>
        <end position="89"/>
    </location>
</feature>
<accession>A0ABV6V1C9</accession>
<feature type="compositionally biased region" description="Gly residues" evidence="1">
    <location>
        <begin position="77"/>
        <end position="89"/>
    </location>
</feature>
<dbReference type="InterPro" id="IPR011990">
    <property type="entry name" value="TPR-like_helical_dom_sf"/>
</dbReference>
<dbReference type="SUPFAM" id="SSF48452">
    <property type="entry name" value="TPR-like"/>
    <property type="match status" value="1"/>
</dbReference>
<keyword evidence="3" id="KW-1185">Reference proteome</keyword>
<evidence type="ECO:0000313" key="3">
    <source>
        <dbReference type="Proteomes" id="UP001592528"/>
    </source>
</evidence>
<organism evidence="2 3">
    <name type="scientific">Streptacidiphilus cavernicola</name>
    <dbReference type="NCBI Taxonomy" id="3342716"/>
    <lineage>
        <taxon>Bacteria</taxon>
        <taxon>Bacillati</taxon>
        <taxon>Actinomycetota</taxon>
        <taxon>Actinomycetes</taxon>
        <taxon>Kitasatosporales</taxon>
        <taxon>Streptomycetaceae</taxon>
        <taxon>Streptacidiphilus</taxon>
    </lineage>
</organism>
<dbReference type="Proteomes" id="UP001592528">
    <property type="component" value="Unassembled WGS sequence"/>
</dbReference>